<evidence type="ECO:0000256" key="1">
    <source>
        <dbReference type="SAM" id="MobiDB-lite"/>
    </source>
</evidence>
<evidence type="ECO:0000313" key="2">
    <source>
        <dbReference type="Proteomes" id="UP000887575"/>
    </source>
</evidence>
<feature type="compositionally biased region" description="Low complexity" evidence="1">
    <location>
        <begin position="41"/>
        <end position="51"/>
    </location>
</feature>
<evidence type="ECO:0000313" key="3">
    <source>
        <dbReference type="WBParaSite" id="MBELARI_LOCUS6433"/>
    </source>
</evidence>
<dbReference type="AlphaFoldDB" id="A0AAF3JAB0"/>
<reference evidence="3" key="1">
    <citation type="submission" date="2024-02" db="UniProtKB">
        <authorList>
            <consortium name="WormBaseParasite"/>
        </authorList>
    </citation>
    <scope>IDENTIFICATION</scope>
</reference>
<dbReference type="Proteomes" id="UP000887575">
    <property type="component" value="Unassembled WGS sequence"/>
</dbReference>
<name>A0AAF3JAB0_9BILA</name>
<proteinExistence type="predicted"/>
<keyword evidence="2" id="KW-1185">Reference proteome</keyword>
<protein>
    <submittedName>
        <fullName evidence="3">Uncharacterized protein</fullName>
    </submittedName>
</protein>
<feature type="region of interest" description="Disordered" evidence="1">
    <location>
        <begin position="1"/>
        <end position="71"/>
    </location>
</feature>
<dbReference type="WBParaSite" id="MBELARI_LOCUS6433">
    <property type="protein sequence ID" value="MBELARI_LOCUS6433"/>
    <property type="gene ID" value="MBELARI_LOCUS6433"/>
</dbReference>
<organism evidence="2 3">
    <name type="scientific">Mesorhabditis belari</name>
    <dbReference type="NCBI Taxonomy" id="2138241"/>
    <lineage>
        <taxon>Eukaryota</taxon>
        <taxon>Metazoa</taxon>
        <taxon>Ecdysozoa</taxon>
        <taxon>Nematoda</taxon>
        <taxon>Chromadorea</taxon>
        <taxon>Rhabditida</taxon>
        <taxon>Rhabditina</taxon>
        <taxon>Rhabditomorpha</taxon>
        <taxon>Rhabditoidea</taxon>
        <taxon>Rhabditidae</taxon>
        <taxon>Mesorhabditinae</taxon>
        <taxon>Mesorhabditis</taxon>
    </lineage>
</organism>
<sequence length="71" mass="7715">MPPGERKASVSSAIGKPELRKPSLAQELGRLFLRRQKDQGSTDSGSSGGSTPVTRQPPINLVTAKKKHVYW</sequence>
<accession>A0AAF3JAB0</accession>